<dbReference type="Proteomes" id="UP000319818">
    <property type="component" value="Unassembled WGS sequence"/>
</dbReference>
<organism evidence="2 3">
    <name type="scientific">Pseudonocardia cypriaca</name>
    <dbReference type="NCBI Taxonomy" id="882449"/>
    <lineage>
        <taxon>Bacteria</taxon>
        <taxon>Bacillati</taxon>
        <taxon>Actinomycetota</taxon>
        <taxon>Actinomycetes</taxon>
        <taxon>Pseudonocardiales</taxon>
        <taxon>Pseudonocardiaceae</taxon>
        <taxon>Pseudonocardia</taxon>
    </lineage>
</organism>
<dbReference type="Pfam" id="PF02742">
    <property type="entry name" value="Fe_dep_repr_C"/>
    <property type="match status" value="1"/>
</dbReference>
<evidence type="ECO:0000313" key="2">
    <source>
        <dbReference type="EMBL" id="TQM43342.1"/>
    </source>
</evidence>
<dbReference type="GO" id="GO:0046983">
    <property type="term" value="F:protein dimerization activity"/>
    <property type="evidence" value="ECO:0007669"/>
    <property type="project" value="InterPro"/>
</dbReference>
<gene>
    <name evidence="2" type="ORF">FB388_0686</name>
</gene>
<dbReference type="InterPro" id="IPR001367">
    <property type="entry name" value="Fe_dep_repressor"/>
</dbReference>
<keyword evidence="3" id="KW-1185">Reference proteome</keyword>
<evidence type="ECO:0000313" key="3">
    <source>
        <dbReference type="Proteomes" id="UP000319818"/>
    </source>
</evidence>
<dbReference type="GO" id="GO:0046914">
    <property type="term" value="F:transition metal ion binding"/>
    <property type="evidence" value="ECO:0007669"/>
    <property type="project" value="InterPro"/>
</dbReference>
<dbReference type="AlphaFoldDB" id="A0A543GB87"/>
<dbReference type="SUPFAM" id="SSF47979">
    <property type="entry name" value="Iron-dependent repressor protein, dimerization domain"/>
    <property type="match status" value="1"/>
</dbReference>
<evidence type="ECO:0000259" key="1">
    <source>
        <dbReference type="Pfam" id="PF02742"/>
    </source>
</evidence>
<dbReference type="InterPro" id="IPR036421">
    <property type="entry name" value="Fe_dep_repressor_sf"/>
</dbReference>
<feature type="domain" description="Iron dependent repressor metal binding and dimerisation" evidence="1">
    <location>
        <begin position="17"/>
        <end position="75"/>
    </location>
</feature>
<protein>
    <submittedName>
        <fullName evidence="2">Iron dependent repressor-like protein</fullName>
    </submittedName>
</protein>
<name>A0A543GB87_9PSEU</name>
<accession>A0A543GB87</accession>
<proteinExistence type="predicted"/>
<dbReference type="EMBL" id="VFPH01000001">
    <property type="protein sequence ID" value="TQM43342.1"/>
    <property type="molecule type" value="Genomic_DNA"/>
</dbReference>
<dbReference type="RefSeq" id="WP_170225456.1">
    <property type="nucleotide sequence ID" value="NZ_VFPH01000001.1"/>
</dbReference>
<dbReference type="Gene3D" id="1.10.60.10">
    <property type="entry name" value="Iron dependent repressor, metal binding and dimerisation domain"/>
    <property type="match status" value="1"/>
</dbReference>
<comment type="caution">
    <text evidence="2">The sequence shown here is derived from an EMBL/GenBank/DDBJ whole genome shotgun (WGS) entry which is preliminary data.</text>
</comment>
<sequence length="80" mass="8814">MTTTEASTPTLTPLDHVRRYALVELFLVRVLDMAPADARAEADALQHAVSARLLGRIDALLGRPERDLWDNPIPRPDGSP</sequence>
<reference evidence="2 3" key="1">
    <citation type="submission" date="2019-06" db="EMBL/GenBank/DDBJ databases">
        <title>Sequencing the genomes of 1000 actinobacteria strains.</title>
        <authorList>
            <person name="Klenk H.-P."/>
        </authorList>
    </citation>
    <scope>NUCLEOTIDE SEQUENCE [LARGE SCALE GENOMIC DNA]</scope>
    <source>
        <strain evidence="2 3">DSM 45511</strain>
    </source>
</reference>